<dbReference type="Pfam" id="PF24883">
    <property type="entry name" value="NPHP3_N"/>
    <property type="match status" value="1"/>
</dbReference>
<keyword evidence="4" id="KW-1185">Reference proteome</keyword>
<dbReference type="EMBL" id="JBANRG010000007">
    <property type="protein sequence ID" value="KAK7464933.1"/>
    <property type="molecule type" value="Genomic_DNA"/>
</dbReference>
<dbReference type="InterPro" id="IPR027417">
    <property type="entry name" value="P-loop_NTPase"/>
</dbReference>
<reference evidence="3 4" key="1">
    <citation type="submission" date="2024-01" db="EMBL/GenBank/DDBJ databases">
        <title>A draft genome for the cacao thread blight pathogen Marasmiellus scandens.</title>
        <authorList>
            <person name="Baruah I.K."/>
            <person name="Leung J."/>
            <person name="Bukari Y."/>
            <person name="Amoako-Attah I."/>
            <person name="Meinhardt L.W."/>
            <person name="Bailey B.A."/>
            <person name="Cohen S.P."/>
        </authorList>
    </citation>
    <scope>NUCLEOTIDE SEQUENCE [LARGE SCALE GENOMIC DNA]</scope>
    <source>
        <strain evidence="3 4">GH-19</strain>
    </source>
</reference>
<dbReference type="Proteomes" id="UP001498398">
    <property type="component" value="Unassembled WGS sequence"/>
</dbReference>
<evidence type="ECO:0000259" key="2">
    <source>
        <dbReference type="Pfam" id="PF24883"/>
    </source>
</evidence>
<evidence type="ECO:0000313" key="4">
    <source>
        <dbReference type="Proteomes" id="UP001498398"/>
    </source>
</evidence>
<dbReference type="SUPFAM" id="SSF52540">
    <property type="entry name" value="P-loop containing nucleoside triphosphate hydrolases"/>
    <property type="match status" value="1"/>
</dbReference>
<dbReference type="PANTHER" id="PTHR10039">
    <property type="entry name" value="AMELOGENIN"/>
    <property type="match status" value="1"/>
</dbReference>
<protein>
    <recommendedName>
        <fullName evidence="2">Nephrocystin 3-like N-terminal domain-containing protein</fullName>
    </recommendedName>
</protein>
<organism evidence="3 4">
    <name type="scientific">Marasmiellus scandens</name>
    <dbReference type="NCBI Taxonomy" id="2682957"/>
    <lineage>
        <taxon>Eukaryota</taxon>
        <taxon>Fungi</taxon>
        <taxon>Dikarya</taxon>
        <taxon>Basidiomycota</taxon>
        <taxon>Agaricomycotina</taxon>
        <taxon>Agaricomycetes</taxon>
        <taxon>Agaricomycetidae</taxon>
        <taxon>Agaricales</taxon>
        <taxon>Marasmiineae</taxon>
        <taxon>Omphalotaceae</taxon>
        <taxon>Marasmiellus</taxon>
    </lineage>
</organism>
<feature type="domain" description="Nephrocystin 3-like N-terminal" evidence="2">
    <location>
        <begin position="80"/>
        <end position="230"/>
    </location>
</feature>
<dbReference type="Gene3D" id="3.40.50.300">
    <property type="entry name" value="P-loop containing nucleotide triphosphate hydrolases"/>
    <property type="match status" value="1"/>
</dbReference>
<evidence type="ECO:0000256" key="1">
    <source>
        <dbReference type="ARBA" id="ARBA00022737"/>
    </source>
</evidence>
<sequence length="527" mass="59511">MSFFSGSTNPQVNNSHMHNVEGNQINNITNVARNQVLNTGAGPVYGIPRERITAAALYNSAENESASTCLPNTRGDVMGEIETWARDGSHIICWVYGPAGSGKSTVARTVVEEYKDRAFTFFFSRDSAECTIAKNFFPTIAAQLPTSIGQQVQEALSSDALILEKALKVQLEKLILAPISNCAQSLTSSPILIIVDGLDECQPESCKLLLQALATFQDHSIPIRFLLFSRAESHIQKVLQNMCFFLDLWKFPADHAISCFFKKSFSQIYKEKYHLMEDVKQPWPSTQNLETLVEKAEGLFIYASTLVKFVDEEDQLPDEKLEIALTRHKGLDSLYRQVLQQALGNKSRDVFVKIMGTLLVLRSILSLTVLADFLSMRVGRIRLELQGCSSILMIPGSNKDAIQFYHASLPEFFTDKKCSDTFYIDPGECHIIIIDKCITIMEQFFRRGFHGYGGIHSAEEYACRNWYHHMGSVIGMRKGEIEQEISMRWAQLLEMITDPGSFAMWYDCRERIDDLMKIALDIKVCSH</sequence>
<evidence type="ECO:0000313" key="3">
    <source>
        <dbReference type="EMBL" id="KAK7464933.1"/>
    </source>
</evidence>
<name>A0ABR1JS82_9AGAR</name>
<accession>A0ABR1JS82</accession>
<dbReference type="PANTHER" id="PTHR10039:SF14">
    <property type="entry name" value="NACHT DOMAIN-CONTAINING PROTEIN"/>
    <property type="match status" value="1"/>
</dbReference>
<comment type="caution">
    <text evidence="3">The sequence shown here is derived from an EMBL/GenBank/DDBJ whole genome shotgun (WGS) entry which is preliminary data.</text>
</comment>
<dbReference type="InterPro" id="IPR056884">
    <property type="entry name" value="NPHP3-like_N"/>
</dbReference>
<gene>
    <name evidence="3" type="ORF">VKT23_006141</name>
</gene>
<keyword evidence="1" id="KW-0677">Repeat</keyword>
<proteinExistence type="predicted"/>